<comment type="catalytic activity">
    <reaction evidence="8">
        <text>Mo-molybdopterin + GTP + H(+) = Mo-molybdopterin guanine dinucleotide + diphosphate</text>
        <dbReference type="Rhea" id="RHEA:34243"/>
        <dbReference type="ChEBI" id="CHEBI:15378"/>
        <dbReference type="ChEBI" id="CHEBI:33019"/>
        <dbReference type="ChEBI" id="CHEBI:37565"/>
        <dbReference type="ChEBI" id="CHEBI:71302"/>
        <dbReference type="ChEBI" id="CHEBI:71310"/>
        <dbReference type="EC" id="2.7.7.77"/>
    </reaction>
</comment>
<feature type="binding site" evidence="8">
    <location>
        <position position="53"/>
    </location>
    <ligand>
        <name>GTP</name>
        <dbReference type="ChEBI" id="CHEBI:37565"/>
    </ligand>
</feature>
<keyword evidence="2 8" id="KW-0808">Transferase</keyword>
<dbReference type="GO" id="GO:0061603">
    <property type="term" value="F:molybdenum cofactor guanylyltransferase activity"/>
    <property type="evidence" value="ECO:0007669"/>
    <property type="project" value="UniProtKB-EC"/>
</dbReference>
<reference evidence="10 11" key="1">
    <citation type="submission" date="2015-05" db="EMBL/GenBank/DDBJ databases">
        <title>Draft genome sequence of Microvirga vignae strain BR3299, a novel nitrogen fixing bacteria isolated from Brazil semi-aired region.</title>
        <authorList>
            <person name="Zilli J.E."/>
            <person name="Passos S.R."/>
            <person name="Leite J."/>
            <person name="Baldani J.I."/>
            <person name="Xavier G.R."/>
            <person name="Rumjaneck N.G."/>
            <person name="Simoes-Araujo J.L."/>
        </authorList>
    </citation>
    <scope>NUCLEOTIDE SEQUENCE [LARGE SCALE GENOMIC DNA]</scope>
    <source>
        <strain evidence="10 11">BR3299</strain>
    </source>
</reference>
<dbReference type="EC" id="2.7.7.77" evidence="8"/>
<comment type="subunit">
    <text evidence="8">Monomer.</text>
</comment>
<dbReference type="Pfam" id="PF12804">
    <property type="entry name" value="NTP_transf_3"/>
    <property type="match status" value="1"/>
</dbReference>
<evidence type="ECO:0000313" key="10">
    <source>
        <dbReference type="EMBL" id="KLK93274.1"/>
    </source>
</evidence>
<keyword evidence="11" id="KW-1185">Reference proteome</keyword>
<comment type="subcellular location">
    <subcellularLocation>
        <location evidence="8">Cytoplasm</location>
    </subcellularLocation>
</comment>
<protein>
    <recommendedName>
        <fullName evidence="8">Molybdenum cofactor guanylyltransferase</fullName>
        <shortName evidence="8">MoCo guanylyltransferase</shortName>
        <ecNumber evidence="8">2.7.7.77</ecNumber>
    </recommendedName>
    <alternativeName>
        <fullName evidence="8">GTP:molybdopterin guanylyltransferase</fullName>
    </alternativeName>
    <alternativeName>
        <fullName evidence="8">Mo-MPT guanylyltransferase</fullName>
    </alternativeName>
    <alternativeName>
        <fullName evidence="8">Molybdopterin guanylyltransferase</fullName>
    </alternativeName>
    <alternativeName>
        <fullName evidence="8">Molybdopterin-guanine dinucleotide synthase</fullName>
        <shortName evidence="8">MGD synthase</shortName>
    </alternativeName>
</protein>
<dbReference type="PANTHER" id="PTHR19136:SF81">
    <property type="entry name" value="MOLYBDENUM COFACTOR GUANYLYLTRANSFERASE"/>
    <property type="match status" value="1"/>
</dbReference>
<gene>
    <name evidence="8" type="primary">mobA</name>
    <name evidence="10" type="ORF">AA309_09785</name>
</gene>
<keyword evidence="4 8" id="KW-0547">Nucleotide-binding</keyword>
<feature type="binding site" evidence="8">
    <location>
        <position position="71"/>
    </location>
    <ligand>
        <name>GTP</name>
        <dbReference type="ChEBI" id="CHEBI:37565"/>
    </ligand>
</feature>
<dbReference type="NCBIfam" id="TIGR02665">
    <property type="entry name" value="molyb_mobA"/>
    <property type="match status" value="1"/>
</dbReference>
<keyword evidence="7 8" id="KW-0501">Molybdenum cofactor biosynthesis</keyword>
<sequence length="226" mass="24154">MTPYPATLGVILAGGLARRMGGGDKPLLMLQGQTLLGHVKQRLAPQCGCVILNANGEPSRFIATGLPVVADSVPDHPGPLAGILTALEWTARNQPAIEWVVSVPGDTPFIPADLVERLHAARSTAQSAVAYAASGPQEHYTTGLWPVALRHDLRHALTVKGMRRVEDWAKAQGAATATWPIEPFDPFFNINTPEELDAASTMLSITSLLSRRFGNDGCGEQEDCDD</sequence>
<evidence type="ECO:0000313" key="11">
    <source>
        <dbReference type="Proteomes" id="UP000035489"/>
    </source>
</evidence>
<comment type="domain">
    <text evidence="8">The N-terminal domain determines nucleotide recognition and specific binding, while the C-terminal domain determines the specific binding to the target protein.</text>
</comment>
<comment type="similarity">
    <text evidence="8">Belongs to the MobA family.</text>
</comment>
<dbReference type="GO" id="GO:0005737">
    <property type="term" value="C:cytoplasm"/>
    <property type="evidence" value="ECO:0007669"/>
    <property type="project" value="UniProtKB-SubCell"/>
</dbReference>
<dbReference type="SUPFAM" id="SSF53448">
    <property type="entry name" value="Nucleotide-diphospho-sugar transferases"/>
    <property type="match status" value="1"/>
</dbReference>
<evidence type="ECO:0000256" key="5">
    <source>
        <dbReference type="ARBA" id="ARBA00022842"/>
    </source>
</evidence>
<dbReference type="GO" id="GO:1902758">
    <property type="term" value="P:bis(molybdopterin guanine dinucleotide)molybdenum biosynthetic process"/>
    <property type="evidence" value="ECO:0007669"/>
    <property type="project" value="TreeGrafter"/>
</dbReference>
<organism evidence="10 11">
    <name type="scientific">Microvirga vignae</name>
    <dbReference type="NCBI Taxonomy" id="1225564"/>
    <lineage>
        <taxon>Bacteria</taxon>
        <taxon>Pseudomonadati</taxon>
        <taxon>Pseudomonadota</taxon>
        <taxon>Alphaproteobacteria</taxon>
        <taxon>Hyphomicrobiales</taxon>
        <taxon>Methylobacteriaceae</taxon>
        <taxon>Microvirga</taxon>
    </lineage>
</organism>
<evidence type="ECO:0000256" key="2">
    <source>
        <dbReference type="ARBA" id="ARBA00022679"/>
    </source>
</evidence>
<accession>A0A0H1RDU2</accession>
<dbReference type="GO" id="GO:0005525">
    <property type="term" value="F:GTP binding"/>
    <property type="evidence" value="ECO:0007669"/>
    <property type="project" value="UniProtKB-UniRule"/>
</dbReference>
<dbReference type="RefSeq" id="WP_047188820.1">
    <property type="nucleotide sequence ID" value="NZ_LCYG01000021.1"/>
</dbReference>
<dbReference type="InterPro" id="IPR025877">
    <property type="entry name" value="MobA-like_NTP_Trfase"/>
</dbReference>
<dbReference type="STRING" id="1225564.AA309_09785"/>
<dbReference type="EMBL" id="LCYG01000021">
    <property type="protein sequence ID" value="KLK93274.1"/>
    <property type="molecule type" value="Genomic_DNA"/>
</dbReference>
<dbReference type="PATRIC" id="fig|1225564.3.peg.2597"/>
<evidence type="ECO:0000256" key="6">
    <source>
        <dbReference type="ARBA" id="ARBA00023134"/>
    </source>
</evidence>
<dbReference type="InterPro" id="IPR029044">
    <property type="entry name" value="Nucleotide-diphossugar_trans"/>
</dbReference>
<keyword evidence="3 8" id="KW-0479">Metal-binding</keyword>
<dbReference type="Proteomes" id="UP000035489">
    <property type="component" value="Unassembled WGS sequence"/>
</dbReference>
<evidence type="ECO:0000259" key="9">
    <source>
        <dbReference type="Pfam" id="PF12804"/>
    </source>
</evidence>
<evidence type="ECO:0000256" key="8">
    <source>
        <dbReference type="HAMAP-Rule" id="MF_00316"/>
    </source>
</evidence>
<feature type="binding site" evidence="8">
    <location>
        <begin position="12"/>
        <end position="14"/>
    </location>
    <ligand>
        <name>GTP</name>
        <dbReference type="ChEBI" id="CHEBI:37565"/>
    </ligand>
</feature>
<dbReference type="OrthoDB" id="9788394at2"/>
<feature type="binding site" evidence="8">
    <location>
        <position position="106"/>
    </location>
    <ligand>
        <name>GTP</name>
        <dbReference type="ChEBI" id="CHEBI:37565"/>
    </ligand>
</feature>
<keyword evidence="1 8" id="KW-0963">Cytoplasm</keyword>
<dbReference type="CDD" id="cd02503">
    <property type="entry name" value="MobA"/>
    <property type="match status" value="1"/>
</dbReference>
<feature type="domain" description="MobA-like NTP transferase" evidence="9">
    <location>
        <begin position="9"/>
        <end position="166"/>
    </location>
</feature>
<keyword evidence="5 8" id="KW-0460">Magnesium</keyword>
<dbReference type="GO" id="GO:0046872">
    <property type="term" value="F:metal ion binding"/>
    <property type="evidence" value="ECO:0007669"/>
    <property type="project" value="UniProtKB-KW"/>
</dbReference>
<evidence type="ECO:0000256" key="7">
    <source>
        <dbReference type="ARBA" id="ARBA00023150"/>
    </source>
</evidence>
<feature type="binding site" evidence="8">
    <location>
        <position position="25"/>
    </location>
    <ligand>
        <name>GTP</name>
        <dbReference type="ChEBI" id="CHEBI:37565"/>
    </ligand>
</feature>
<evidence type="ECO:0000256" key="4">
    <source>
        <dbReference type="ARBA" id="ARBA00022741"/>
    </source>
</evidence>
<name>A0A0H1RDU2_9HYPH</name>
<evidence type="ECO:0000256" key="1">
    <source>
        <dbReference type="ARBA" id="ARBA00022490"/>
    </source>
</evidence>
<proteinExistence type="inferred from homology"/>
<dbReference type="HAMAP" id="MF_00316">
    <property type="entry name" value="MobA"/>
    <property type="match status" value="1"/>
</dbReference>
<comment type="function">
    <text evidence="8">Transfers a GMP moiety from GTP to Mo-molybdopterin (Mo-MPT) cofactor (Moco or molybdenum cofactor) to form Mo-molybdopterin guanine dinucleotide (Mo-MGD) cofactor.</text>
</comment>
<dbReference type="Gene3D" id="3.90.550.10">
    <property type="entry name" value="Spore Coat Polysaccharide Biosynthesis Protein SpsA, Chain A"/>
    <property type="match status" value="1"/>
</dbReference>
<evidence type="ECO:0000256" key="3">
    <source>
        <dbReference type="ARBA" id="ARBA00022723"/>
    </source>
</evidence>
<comment type="caution">
    <text evidence="10">The sequence shown here is derived from an EMBL/GenBank/DDBJ whole genome shotgun (WGS) entry which is preliminary data.</text>
</comment>
<dbReference type="PANTHER" id="PTHR19136">
    <property type="entry name" value="MOLYBDENUM COFACTOR GUANYLYLTRANSFERASE"/>
    <property type="match status" value="1"/>
</dbReference>
<keyword evidence="6 8" id="KW-0342">GTP-binding</keyword>
<dbReference type="AlphaFoldDB" id="A0A0H1RDU2"/>
<comment type="cofactor">
    <cofactor evidence="8">
        <name>Mg(2+)</name>
        <dbReference type="ChEBI" id="CHEBI:18420"/>
    </cofactor>
</comment>
<feature type="binding site" evidence="8">
    <location>
        <position position="106"/>
    </location>
    <ligand>
        <name>Mg(2+)</name>
        <dbReference type="ChEBI" id="CHEBI:18420"/>
    </ligand>
</feature>
<dbReference type="InterPro" id="IPR013482">
    <property type="entry name" value="Molybde_CF_guanTrfase"/>
</dbReference>